<sequence length="54" mass="6304">VPTLEMFSANSKAPHKLDVSDKPMLWIFLSLQKFFKLSILIAPSHIEYCVWILR</sequence>
<feature type="non-terminal residue" evidence="1">
    <location>
        <position position="1"/>
    </location>
</feature>
<protein>
    <submittedName>
        <fullName evidence="1">Uncharacterized protein</fullName>
    </submittedName>
</protein>
<proteinExistence type="predicted"/>
<evidence type="ECO:0000313" key="1">
    <source>
        <dbReference type="EMBL" id="SVA45948.1"/>
    </source>
</evidence>
<dbReference type="EMBL" id="UINC01010318">
    <property type="protein sequence ID" value="SVA45948.1"/>
    <property type="molecule type" value="Genomic_DNA"/>
</dbReference>
<gene>
    <name evidence="1" type="ORF">METZ01_LOCUS98802</name>
</gene>
<organism evidence="1">
    <name type="scientific">marine metagenome</name>
    <dbReference type="NCBI Taxonomy" id="408172"/>
    <lineage>
        <taxon>unclassified sequences</taxon>
        <taxon>metagenomes</taxon>
        <taxon>ecological metagenomes</taxon>
    </lineage>
</organism>
<reference evidence="1" key="1">
    <citation type="submission" date="2018-05" db="EMBL/GenBank/DDBJ databases">
        <authorList>
            <person name="Lanie J.A."/>
            <person name="Ng W.-L."/>
            <person name="Kazmierczak K.M."/>
            <person name="Andrzejewski T.M."/>
            <person name="Davidsen T.M."/>
            <person name="Wayne K.J."/>
            <person name="Tettelin H."/>
            <person name="Glass J.I."/>
            <person name="Rusch D."/>
            <person name="Podicherti R."/>
            <person name="Tsui H.-C.T."/>
            <person name="Winkler M.E."/>
        </authorList>
    </citation>
    <scope>NUCLEOTIDE SEQUENCE</scope>
</reference>
<dbReference type="AlphaFoldDB" id="A0A381W1U4"/>
<accession>A0A381W1U4</accession>
<name>A0A381W1U4_9ZZZZ</name>